<keyword evidence="3" id="KW-1185">Reference proteome</keyword>
<dbReference type="EMBL" id="JACBKZ010000010">
    <property type="protein sequence ID" value="KAF5940066.1"/>
    <property type="molecule type" value="Genomic_DNA"/>
</dbReference>
<reference evidence="2 3" key="2">
    <citation type="submission" date="2020-07" db="EMBL/GenBank/DDBJ databases">
        <title>Genome assembly of wild tea tree DASZ reveals pedigree and selection history of tea varieties.</title>
        <authorList>
            <person name="Zhang W."/>
        </authorList>
    </citation>
    <scope>NUCLEOTIDE SEQUENCE [LARGE SCALE GENOMIC DNA]</scope>
    <source>
        <strain evidence="3">cv. G240</strain>
        <tissue evidence="2">Leaf</tissue>
    </source>
</reference>
<organism evidence="2 3">
    <name type="scientific">Camellia sinensis</name>
    <name type="common">Tea plant</name>
    <name type="synonym">Thea sinensis</name>
    <dbReference type="NCBI Taxonomy" id="4442"/>
    <lineage>
        <taxon>Eukaryota</taxon>
        <taxon>Viridiplantae</taxon>
        <taxon>Streptophyta</taxon>
        <taxon>Embryophyta</taxon>
        <taxon>Tracheophyta</taxon>
        <taxon>Spermatophyta</taxon>
        <taxon>Magnoliopsida</taxon>
        <taxon>eudicotyledons</taxon>
        <taxon>Gunneridae</taxon>
        <taxon>Pentapetalae</taxon>
        <taxon>asterids</taxon>
        <taxon>Ericales</taxon>
        <taxon>Theaceae</taxon>
        <taxon>Camellia</taxon>
    </lineage>
</organism>
<evidence type="ECO:0000256" key="1">
    <source>
        <dbReference type="SAM" id="MobiDB-lite"/>
    </source>
</evidence>
<protein>
    <submittedName>
        <fullName evidence="2">Uncharacterized protein</fullName>
    </submittedName>
</protein>
<reference evidence="3" key="1">
    <citation type="journal article" date="2020" name="Nat. Commun.">
        <title>Genome assembly of wild tea tree DASZ reveals pedigree and selection history of tea varieties.</title>
        <authorList>
            <person name="Zhang W."/>
            <person name="Zhang Y."/>
            <person name="Qiu H."/>
            <person name="Guo Y."/>
            <person name="Wan H."/>
            <person name="Zhang X."/>
            <person name="Scossa F."/>
            <person name="Alseekh S."/>
            <person name="Zhang Q."/>
            <person name="Wang P."/>
            <person name="Xu L."/>
            <person name="Schmidt M.H."/>
            <person name="Jia X."/>
            <person name="Li D."/>
            <person name="Zhu A."/>
            <person name="Guo F."/>
            <person name="Chen W."/>
            <person name="Ni D."/>
            <person name="Usadel B."/>
            <person name="Fernie A.R."/>
            <person name="Wen W."/>
        </authorList>
    </citation>
    <scope>NUCLEOTIDE SEQUENCE [LARGE SCALE GENOMIC DNA]</scope>
    <source>
        <strain evidence="3">cv. G240</strain>
    </source>
</reference>
<proteinExistence type="predicted"/>
<dbReference type="Proteomes" id="UP000593564">
    <property type="component" value="Unassembled WGS sequence"/>
</dbReference>
<dbReference type="PANTHER" id="PTHR33132">
    <property type="entry name" value="OSJNBB0118P14.9 PROTEIN"/>
    <property type="match status" value="1"/>
</dbReference>
<feature type="region of interest" description="Disordered" evidence="1">
    <location>
        <begin position="1"/>
        <end position="24"/>
    </location>
</feature>
<dbReference type="AlphaFoldDB" id="A0A7J7GKY0"/>
<evidence type="ECO:0000313" key="2">
    <source>
        <dbReference type="EMBL" id="KAF5940066.1"/>
    </source>
</evidence>
<gene>
    <name evidence="2" type="ORF">HYC85_021233</name>
</gene>
<sequence length="75" mass="7808">MISPTTTSTPPPPPPSGGGGLSRQGSIAKNCCCLCSPTTHAGSFRCRLHRTPTLQRTKSMDSSASLKDSHSHSQA</sequence>
<feature type="region of interest" description="Disordered" evidence="1">
    <location>
        <begin position="52"/>
        <end position="75"/>
    </location>
</feature>
<accession>A0A7J7GKY0</accession>
<comment type="caution">
    <text evidence="2">The sequence shown here is derived from an EMBL/GenBank/DDBJ whole genome shotgun (WGS) entry which is preliminary data.</text>
</comment>
<name>A0A7J7GKY0_CAMSI</name>
<dbReference type="PANTHER" id="PTHR33132:SF92">
    <property type="entry name" value="SERINE-RICH PROTEIN"/>
    <property type="match status" value="1"/>
</dbReference>
<evidence type="ECO:0000313" key="3">
    <source>
        <dbReference type="Proteomes" id="UP000593564"/>
    </source>
</evidence>